<dbReference type="SUPFAM" id="SSF55073">
    <property type="entry name" value="Nucleotide cyclase"/>
    <property type="match status" value="1"/>
</dbReference>
<dbReference type="InterPro" id="IPR043128">
    <property type="entry name" value="Rev_trsase/Diguanyl_cyclase"/>
</dbReference>
<evidence type="ECO:0000256" key="2">
    <source>
        <dbReference type="ARBA" id="ARBA00012528"/>
    </source>
</evidence>
<dbReference type="EC" id="2.7.7.65" evidence="2"/>
<keyword evidence="4" id="KW-0175">Coiled coil</keyword>
<dbReference type="InterPro" id="IPR050469">
    <property type="entry name" value="Diguanylate_Cyclase"/>
</dbReference>
<evidence type="ECO:0000256" key="3">
    <source>
        <dbReference type="ARBA" id="ARBA00034247"/>
    </source>
</evidence>
<comment type="caution">
    <text evidence="7">The sequence shown here is derived from an EMBL/GenBank/DDBJ whole genome shotgun (WGS) entry which is preliminary data.</text>
</comment>
<dbReference type="EMBL" id="JAPIVE010000001">
    <property type="protein sequence ID" value="MCX2522786.1"/>
    <property type="molecule type" value="Genomic_DNA"/>
</dbReference>
<dbReference type="AlphaFoldDB" id="A0AA42CT75"/>
<reference evidence="7" key="1">
    <citation type="submission" date="2022-11" db="EMBL/GenBank/DDBJ databases">
        <title>Larsenimonas rhizosphaerae sp. nov., isolated from a tidal mudflat.</title>
        <authorList>
            <person name="Lee S.D."/>
            <person name="Kim I.S."/>
        </authorList>
    </citation>
    <scope>NUCLEOTIDE SEQUENCE</scope>
    <source>
        <strain evidence="7">GH2-1</strain>
    </source>
</reference>
<organism evidence="7 8">
    <name type="scientific">Larsenimonas rhizosphaerae</name>
    <dbReference type="NCBI Taxonomy" id="2944682"/>
    <lineage>
        <taxon>Bacteria</taxon>
        <taxon>Pseudomonadati</taxon>
        <taxon>Pseudomonadota</taxon>
        <taxon>Gammaproteobacteria</taxon>
        <taxon>Oceanospirillales</taxon>
        <taxon>Halomonadaceae</taxon>
        <taxon>Larsenimonas</taxon>
    </lineage>
</organism>
<comment type="cofactor">
    <cofactor evidence="1">
        <name>Mg(2+)</name>
        <dbReference type="ChEBI" id="CHEBI:18420"/>
    </cofactor>
</comment>
<dbReference type="InterPro" id="IPR000160">
    <property type="entry name" value="GGDEF_dom"/>
</dbReference>
<feature type="transmembrane region" description="Helical" evidence="5">
    <location>
        <begin position="340"/>
        <end position="363"/>
    </location>
</feature>
<evidence type="ECO:0000259" key="6">
    <source>
        <dbReference type="PROSITE" id="PS50887"/>
    </source>
</evidence>
<dbReference type="Proteomes" id="UP001165678">
    <property type="component" value="Unassembled WGS sequence"/>
</dbReference>
<gene>
    <name evidence="7" type="ORF">OQ287_00840</name>
</gene>
<feature type="transmembrane region" description="Helical" evidence="5">
    <location>
        <begin position="425"/>
        <end position="443"/>
    </location>
</feature>
<feature type="transmembrane region" description="Helical" evidence="5">
    <location>
        <begin position="86"/>
        <end position="107"/>
    </location>
</feature>
<feature type="transmembrane region" description="Helical" evidence="5">
    <location>
        <begin position="47"/>
        <end position="66"/>
    </location>
</feature>
<keyword evidence="8" id="KW-1185">Reference proteome</keyword>
<evidence type="ECO:0000256" key="1">
    <source>
        <dbReference type="ARBA" id="ARBA00001946"/>
    </source>
</evidence>
<dbReference type="Pfam" id="PF00990">
    <property type="entry name" value="GGDEF"/>
    <property type="match status" value="1"/>
</dbReference>
<dbReference type="GO" id="GO:1902201">
    <property type="term" value="P:negative regulation of bacterial-type flagellum-dependent cell motility"/>
    <property type="evidence" value="ECO:0007669"/>
    <property type="project" value="TreeGrafter"/>
</dbReference>
<keyword evidence="5" id="KW-0812">Transmembrane</keyword>
<evidence type="ECO:0000256" key="5">
    <source>
        <dbReference type="SAM" id="Phobius"/>
    </source>
</evidence>
<dbReference type="Gene3D" id="3.30.70.270">
    <property type="match status" value="1"/>
</dbReference>
<evidence type="ECO:0000313" key="8">
    <source>
        <dbReference type="Proteomes" id="UP001165678"/>
    </source>
</evidence>
<dbReference type="FunFam" id="3.30.70.270:FF:000001">
    <property type="entry name" value="Diguanylate cyclase domain protein"/>
    <property type="match status" value="1"/>
</dbReference>
<sequence>MLLASLVFLIISSIQAPTFSTWLLCGLGKAHIVLLLVSKRLSPEWRWALTGILLTIELTLLCSYIMPTSWVGHDEWEWLYETLSHGHFTIYDRPPLLMLALEVLLLVHTFNSRFVRLASPMVLTMALSMMGAQLWLQLQTSSGPSESISLWMAAGLMLLALYQTRPWLAADHPGATRLATVLALGLSSTFMLSALGYWHFQNVQTQYRLERTARQISDNVLEHVSQSLENHHRAMSHLTSAWSMLERPPSQDQWDSLAVNFNDDFGYQALLAFVSPSGVITRVATRGIPPRTGLPFNQLMHPLSGNAPLSPGADGYTDVIDLKGMGPGVMFYLPSRDGRGVIFGATLSVIALAPLLSTLTTLLGEEHVVLNAYEHGRQIYRLGPAETPAEASYCNVLSLGQEGITLCTTPTRQRLAREYSSMPDIVLVVGLIFSLMMFVLFQLNRRLNAQHMMERDARDALEQEAEQRRELQQAIEWMAHHDDLTGLANRRHFMNLAGTWREDAGITLLMIDLDHFKAINDTLGHQQGDHVLAEVARALKLAIDVHNGLIARYGGEEFMALVPGIDPSSLTDLATSLREAVSGTGLIHPATERPITVSIGMATGTAGALNGLIQRADTALYQAKRAGRNRAVLSPPSG</sequence>
<dbReference type="NCBIfam" id="TIGR00254">
    <property type="entry name" value="GGDEF"/>
    <property type="match status" value="1"/>
</dbReference>
<keyword evidence="5" id="KW-0472">Membrane</keyword>
<name>A0AA42CT75_9GAMM</name>
<feature type="coiled-coil region" evidence="4">
    <location>
        <begin position="444"/>
        <end position="474"/>
    </location>
</feature>
<feature type="transmembrane region" description="Helical" evidence="5">
    <location>
        <begin position="180"/>
        <end position="200"/>
    </location>
</feature>
<dbReference type="PANTHER" id="PTHR45138">
    <property type="entry name" value="REGULATORY COMPONENTS OF SENSORY TRANSDUCTION SYSTEM"/>
    <property type="match status" value="1"/>
</dbReference>
<dbReference type="GO" id="GO:0005886">
    <property type="term" value="C:plasma membrane"/>
    <property type="evidence" value="ECO:0007669"/>
    <property type="project" value="TreeGrafter"/>
</dbReference>
<dbReference type="RefSeq" id="WP_265895265.1">
    <property type="nucleotide sequence ID" value="NZ_JAPIVE010000001.1"/>
</dbReference>
<comment type="catalytic activity">
    <reaction evidence="3">
        <text>2 GTP = 3',3'-c-di-GMP + 2 diphosphate</text>
        <dbReference type="Rhea" id="RHEA:24898"/>
        <dbReference type="ChEBI" id="CHEBI:33019"/>
        <dbReference type="ChEBI" id="CHEBI:37565"/>
        <dbReference type="ChEBI" id="CHEBI:58805"/>
        <dbReference type="EC" id="2.7.7.65"/>
    </reaction>
</comment>
<dbReference type="InterPro" id="IPR029787">
    <property type="entry name" value="Nucleotide_cyclase"/>
</dbReference>
<evidence type="ECO:0000313" key="7">
    <source>
        <dbReference type="EMBL" id="MCX2522786.1"/>
    </source>
</evidence>
<feature type="domain" description="GGDEF" evidence="6">
    <location>
        <begin position="504"/>
        <end position="636"/>
    </location>
</feature>
<dbReference type="GO" id="GO:0043709">
    <property type="term" value="P:cell adhesion involved in single-species biofilm formation"/>
    <property type="evidence" value="ECO:0007669"/>
    <property type="project" value="TreeGrafter"/>
</dbReference>
<dbReference type="PROSITE" id="PS50887">
    <property type="entry name" value="GGDEF"/>
    <property type="match status" value="1"/>
</dbReference>
<feature type="transmembrane region" description="Helical" evidence="5">
    <location>
        <begin position="114"/>
        <end position="136"/>
    </location>
</feature>
<protein>
    <recommendedName>
        <fullName evidence="2">diguanylate cyclase</fullName>
        <ecNumber evidence="2">2.7.7.65</ecNumber>
    </recommendedName>
</protein>
<evidence type="ECO:0000256" key="4">
    <source>
        <dbReference type="SAM" id="Coils"/>
    </source>
</evidence>
<proteinExistence type="predicted"/>
<dbReference type="GO" id="GO:0052621">
    <property type="term" value="F:diguanylate cyclase activity"/>
    <property type="evidence" value="ECO:0007669"/>
    <property type="project" value="UniProtKB-EC"/>
</dbReference>
<dbReference type="CDD" id="cd01949">
    <property type="entry name" value="GGDEF"/>
    <property type="match status" value="1"/>
</dbReference>
<accession>A0AA42CT75</accession>
<dbReference type="PANTHER" id="PTHR45138:SF9">
    <property type="entry name" value="DIGUANYLATE CYCLASE DGCM-RELATED"/>
    <property type="match status" value="1"/>
</dbReference>
<keyword evidence="5" id="KW-1133">Transmembrane helix</keyword>
<feature type="transmembrane region" description="Helical" evidence="5">
    <location>
        <begin position="6"/>
        <end position="27"/>
    </location>
</feature>
<dbReference type="SMART" id="SM00267">
    <property type="entry name" value="GGDEF"/>
    <property type="match status" value="1"/>
</dbReference>